<keyword evidence="5" id="KW-1185">Reference proteome</keyword>
<dbReference type="PROSITE" id="PS50041">
    <property type="entry name" value="C_TYPE_LECTIN_2"/>
    <property type="match status" value="1"/>
</dbReference>
<gene>
    <name evidence="4" type="ORF">PoB_003691300</name>
</gene>
<comment type="caution">
    <text evidence="4">The sequence shown here is derived from an EMBL/GenBank/DDBJ whole genome shotgun (WGS) entry which is preliminary data.</text>
</comment>
<dbReference type="Proteomes" id="UP000735302">
    <property type="component" value="Unassembled WGS sequence"/>
</dbReference>
<dbReference type="InterPro" id="IPR001304">
    <property type="entry name" value="C-type_lectin-like"/>
</dbReference>
<evidence type="ECO:0000313" key="4">
    <source>
        <dbReference type="EMBL" id="GFO10408.1"/>
    </source>
</evidence>
<feature type="compositionally biased region" description="Low complexity" evidence="1">
    <location>
        <begin position="350"/>
        <end position="377"/>
    </location>
</feature>
<evidence type="ECO:0000256" key="2">
    <source>
        <dbReference type="SAM" id="Phobius"/>
    </source>
</evidence>
<feature type="region of interest" description="Disordered" evidence="1">
    <location>
        <begin position="459"/>
        <end position="505"/>
    </location>
</feature>
<feature type="compositionally biased region" description="Basic and acidic residues" evidence="1">
    <location>
        <begin position="473"/>
        <end position="499"/>
    </location>
</feature>
<feature type="region of interest" description="Disordered" evidence="1">
    <location>
        <begin position="254"/>
        <end position="316"/>
    </location>
</feature>
<feature type="region of interest" description="Disordered" evidence="1">
    <location>
        <begin position="339"/>
        <end position="381"/>
    </location>
</feature>
<dbReference type="SMART" id="SM00034">
    <property type="entry name" value="CLECT"/>
    <property type="match status" value="1"/>
</dbReference>
<organism evidence="4 5">
    <name type="scientific">Plakobranchus ocellatus</name>
    <dbReference type="NCBI Taxonomy" id="259542"/>
    <lineage>
        <taxon>Eukaryota</taxon>
        <taxon>Metazoa</taxon>
        <taxon>Spiralia</taxon>
        <taxon>Lophotrochozoa</taxon>
        <taxon>Mollusca</taxon>
        <taxon>Gastropoda</taxon>
        <taxon>Heterobranchia</taxon>
        <taxon>Euthyneura</taxon>
        <taxon>Panpulmonata</taxon>
        <taxon>Sacoglossa</taxon>
        <taxon>Placobranchoidea</taxon>
        <taxon>Plakobranchidae</taxon>
        <taxon>Plakobranchus</taxon>
    </lineage>
</organism>
<name>A0AAV4AV13_9GAST</name>
<keyword evidence="2" id="KW-0472">Membrane</keyword>
<dbReference type="PANTHER" id="PTHR22803">
    <property type="entry name" value="MANNOSE, PHOSPHOLIPASE, LECTIN RECEPTOR RELATED"/>
    <property type="match status" value="1"/>
</dbReference>
<reference evidence="4 5" key="1">
    <citation type="journal article" date="2021" name="Elife">
        <title>Chloroplast acquisition without the gene transfer in kleptoplastic sea slugs, Plakobranchus ocellatus.</title>
        <authorList>
            <person name="Maeda T."/>
            <person name="Takahashi S."/>
            <person name="Yoshida T."/>
            <person name="Shimamura S."/>
            <person name="Takaki Y."/>
            <person name="Nagai Y."/>
            <person name="Toyoda A."/>
            <person name="Suzuki Y."/>
            <person name="Arimoto A."/>
            <person name="Ishii H."/>
            <person name="Satoh N."/>
            <person name="Nishiyama T."/>
            <person name="Hasebe M."/>
            <person name="Maruyama T."/>
            <person name="Minagawa J."/>
            <person name="Obokata J."/>
            <person name="Shigenobu S."/>
        </authorList>
    </citation>
    <scope>NUCLEOTIDE SEQUENCE [LARGE SCALE GENOMIC DNA]</scope>
</reference>
<evidence type="ECO:0000256" key="1">
    <source>
        <dbReference type="SAM" id="MobiDB-lite"/>
    </source>
</evidence>
<feature type="compositionally biased region" description="Polar residues" evidence="1">
    <location>
        <begin position="394"/>
        <end position="414"/>
    </location>
</feature>
<dbReference type="Gene3D" id="3.10.100.10">
    <property type="entry name" value="Mannose-Binding Protein A, subunit A"/>
    <property type="match status" value="1"/>
</dbReference>
<feature type="region of interest" description="Disordered" evidence="1">
    <location>
        <begin position="393"/>
        <end position="423"/>
    </location>
</feature>
<sequence>MVAGQQPRRECLTLTFQPPLLKKRSPGQQGTGTVSSKRLRKHVASEKTKVVAGCPAHLAEVEDGYTAVHARVCYLFVDDELFWNKARDHCYRLGGEMLNIQNAETMKFIAATLDSPELGWRRNGVWLGLRHTSRGWRWTNGHHMTYENWSAGEPSRVLKFLAVEDCVQMRRKHNWEWHDYPCGSMKFHYNYVCEFPLGNPSDPEGQVSPSASSQEEDNGNSFILFIIIGLGVAILLMMLVIALLLHVHHRRTKRRQADPPVHYSNNTNHVNHHTSSNTNSSSSGSNGSAPRTCAIPSGRPPLPPPDRGENDPVNTPFLYSEVNRARTPHLQMVSFPKRQQHLHNQTNPGASSSAAPSHSTEASTSSPHTTYSQLLRGGDSDLDLDLERAPLMTPATSGDQLFGSNPGLENTGTASSSSSFPPSFSSVMGGAAMAENQANSLNGAAPASSGDYVDMNSMMTRERQGRGDSQVSVKREVEPKEEDKHTYTNVDHRSEKVENLYEVLP</sequence>
<feature type="transmembrane region" description="Helical" evidence="2">
    <location>
        <begin position="222"/>
        <end position="245"/>
    </location>
</feature>
<accession>A0AAV4AV13</accession>
<dbReference type="InterPro" id="IPR050111">
    <property type="entry name" value="C-type_lectin/snaclec_domain"/>
</dbReference>
<dbReference type="AlphaFoldDB" id="A0AAV4AV13"/>
<evidence type="ECO:0000259" key="3">
    <source>
        <dbReference type="PROSITE" id="PS50041"/>
    </source>
</evidence>
<dbReference type="InterPro" id="IPR016186">
    <property type="entry name" value="C-type_lectin-like/link_sf"/>
</dbReference>
<dbReference type="CDD" id="cd00037">
    <property type="entry name" value="CLECT"/>
    <property type="match status" value="1"/>
</dbReference>
<protein>
    <submittedName>
        <fullName evidence="4">Cell wall integrity and stress response component 4-like</fullName>
    </submittedName>
</protein>
<evidence type="ECO:0000313" key="5">
    <source>
        <dbReference type="Proteomes" id="UP000735302"/>
    </source>
</evidence>
<dbReference type="EMBL" id="BLXT01004163">
    <property type="protein sequence ID" value="GFO10408.1"/>
    <property type="molecule type" value="Genomic_DNA"/>
</dbReference>
<keyword evidence="2" id="KW-1133">Transmembrane helix</keyword>
<feature type="compositionally biased region" description="Low complexity" evidence="1">
    <location>
        <begin position="264"/>
        <end position="288"/>
    </location>
</feature>
<dbReference type="InterPro" id="IPR016187">
    <property type="entry name" value="CTDL_fold"/>
</dbReference>
<keyword evidence="2" id="KW-0812">Transmembrane</keyword>
<dbReference type="Pfam" id="PF00059">
    <property type="entry name" value="Lectin_C"/>
    <property type="match status" value="1"/>
</dbReference>
<feature type="domain" description="C-type lectin" evidence="3">
    <location>
        <begin position="69"/>
        <end position="182"/>
    </location>
</feature>
<dbReference type="SUPFAM" id="SSF56436">
    <property type="entry name" value="C-type lectin-like"/>
    <property type="match status" value="1"/>
</dbReference>
<proteinExistence type="predicted"/>